<keyword evidence="7" id="KW-0175">Coiled coil</keyword>
<dbReference type="CDD" id="cd09884">
    <property type="entry name" value="PIN_Smg5-like"/>
    <property type="match status" value="1"/>
</dbReference>
<dbReference type="FunFam" id="3.40.50.1010:FF:000017">
    <property type="entry name" value="protein SMG5 isoform X2"/>
    <property type="match status" value="1"/>
</dbReference>
<feature type="region of interest" description="Disordered" evidence="8">
    <location>
        <begin position="339"/>
        <end position="361"/>
    </location>
</feature>
<evidence type="ECO:0000256" key="8">
    <source>
        <dbReference type="SAM" id="MobiDB-lite"/>
    </source>
</evidence>
<feature type="domain" description="PIN" evidence="9">
    <location>
        <begin position="860"/>
        <end position="983"/>
    </location>
</feature>
<dbReference type="PANTHER" id="PTHR15696">
    <property type="entry name" value="SMG-7 SUPPRESSOR WITH MORPHOLOGICAL EFFECT ON GENITALIA PROTEIN 7"/>
    <property type="match status" value="1"/>
</dbReference>
<dbReference type="GO" id="GO:0070034">
    <property type="term" value="F:telomerase RNA binding"/>
    <property type="evidence" value="ECO:0007669"/>
    <property type="project" value="TreeGrafter"/>
</dbReference>
<evidence type="ECO:0000256" key="5">
    <source>
        <dbReference type="ARBA" id="ARBA00023242"/>
    </source>
</evidence>
<evidence type="ECO:0000256" key="4">
    <source>
        <dbReference type="ARBA" id="ARBA00023161"/>
    </source>
</evidence>
<dbReference type="GO" id="GO:0005697">
    <property type="term" value="C:telomerase holoenzyme complex"/>
    <property type="evidence" value="ECO:0007669"/>
    <property type="project" value="TreeGrafter"/>
</dbReference>
<dbReference type="GO" id="GO:0000184">
    <property type="term" value="P:nuclear-transcribed mRNA catabolic process, nonsense-mediated decay"/>
    <property type="evidence" value="ECO:0007669"/>
    <property type="project" value="UniProtKB-KW"/>
</dbReference>
<feature type="compositionally biased region" description="Basic residues" evidence="8">
    <location>
        <begin position="455"/>
        <end position="472"/>
    </location>
</feature>
<feature type="region of interest" description="Disordered" evidence="8">
    <location>
        <begin position="621"/>
        <end position="642"/>
    </location>
</feature>
<dbReference type="SMART" id="SM00670">
    <property type="entry name" value="PINc"/>
    <property type="match status" value="1"/>
</dbReference>
<evidence type="ECO:0000256" key="1">
    <source>
        <dbReference type="ARBA" id="ARBA00004123"/>
    </source>
</evidence>
<proteinExistence type="predicted"/>
<feature type="coiled-coil region" evidence="7">
    <location>
        <begin position="803"/>
        <end position="846"/>
    </location>
</feature>
<evidence type="ECO:0000256" key="2">
    <source>
        <dbReference type="ARBA" id="ARBA00004496"/>
    </source>
</evidence>
<organism evidence="10">
    <name type="scientific">Stegastes partitus</name>
    <name type="common">bicolor damselfish</name>
    <dbReference type="NCBI Taxonomy" id="144197"/>
    <lineage>
        <taxon>Eukaryota</taxon>
        <taxon>Metazoa</taxon>
        <taxon>Chordata</taxon>
        <taxon>Craniata</taxon>
        <taxon>Vertebrata</taxon>
        <taxon>Euteleostomi</taxon>
        <taxon>Actinopterygii</taxon>
        <taxon>Neopterygii</taxon>
        <taxon>Teleostei</taxon>
        <taxon>Neoteleostei</taxon>
        <taxon>Acanthomorphata</taxon>
        <taxon>Ovalentaria</taxon>
        <taxon>Pomacentridae</taxon>
        <taxon>Stegastes</taxon>
    </lineage>
</organism>
<dbReference type="PANTHER" id="PTHR15696:SF7">
    <property type="entry name" value="NONSENSE-MEDIATED MRNA DECAY FACTOR"/>
    <property type="match status" value="1"/>
</dbReference>
<feature type="compositionally biased region" description="Acidic residues" evidence="8">
    <location>
        <begin position="545"/>
        <end position="555"/>
    </location>
</feature>
<sequence>METPRRKIPGVLTGTPTACPLADAFCFQTLPRAVVESVHKLDVIIGSKSSYREVFKPENISLRNKLRELCVKLMFLHPVDYGRKAEELLWRKVYYEVIQVIKTNKKHIHSRSALECAYRTHLIAGVGFYQHLLLYIQSHYQLELQDCIDWTHVTDPLIGRKKPVSASPKEMEWAQMACHRCLVYLGDLARYQNELAGVEAEQLAERFYHQALSVMPHVGMPFNQLGTLAGSKFYNVEATYYYLRCIQSDAPFEGAYGNLKRLFDKAAKMYHQVKKQEMKKLSPSRQRSKDIKRLLVSFMYLQSLLQPKNSLMETELTSLCQSVLEDFNLVLFYLPPPTHGGAHHSPSEEDEEQQQQQQHADSSCPVLPDTLIFKMVVTCLMVVHSLKRGGSKQYSASIAFTLALFSHLVNHVNIRLQAELEETESQVPPLHTDRVGAKKHSSVEEQRKMEEEKQRQKKKYTRLSRLRRRRCARKDGRGEDESDLSEGFESEEDEEEDEERRDPLGEEGSWGSGSEEEEEEEEGGTAFDVETDSDMNSQESRSDLEDMEDTENSDNLEERDGDTPPATNGPLAPSDASISSNLQAMSSQLFQAKRCFRLAPTFSNMLLRPQASLCFGSVSVSPHSPDLDSDSEGSQHSTQSAHSEKTLLEKLEILTNQGLIQVVKVFVDWLRTNTDIILMCAQSSQSLWNRLSVLLNLLPDGSKMLEAELGLNAEVTELLNECEQPGLVQSLLLPEDLALRHLPALSVAHRRLDFTRRNPSLSPLQECVVRVCCIRSFGHFLTNLQGNVLHFNPEAGIFTSISQSEQENLVQQAKAQFRMAEEEARRNRLMRDMAQLRLQLEVSQLEGSLQQPKAQSSMSPYLVPDTAALCQHLNLIRQLAGSGCFIIIIPRTVIDGLDRLKKENAGARDGIRFLESEFRKGNRYIRCQKESGRSFDRDKVKRQDIEAWHLYKMVDSCRQLTVSQSNGDEDTAGMVTILTGHQVEELCSQSAAMKAAIQAAGSAGMELKNIVEFYRQWKEIG</sequence>
<comment type="function">
    <text evidence="6">Plays a role in nonsense-mediated mRNA decay.</text>
</comment>
<dbReference type="GeneTree" id="ENSGT00940000154566"/>
<dbReference type="InterPro" id="IPR002716">
    <property type="entry name" value="PIN_dom"/>
</dbReference>
<feature type="compositionally biased region" description="Polar residues" evidence="8">
    <location>
        <begin position="632"/>
        <end position="641"/>
    </location>
</feature>
<keyword evidence="4 6" id="KW-0866">Nonsense-mediated mRNA decay</keyword>
<evidence type="ECO:0000256" key="6">
    <source>
        <dbReference type="RuleBase" id="RU369098"/>
    </source>
</evidence>
<dbReference type="Gene3D" id="1.25.40.10">
    <property type="entry name" value="Tetratricopeptide repeat domain"/>
    <property type="match status" value="1"/>
</dbReference>
<comment type="subcellular location">
    <subcellularLocation>
        <location evidence="2">Cytoplasm</location>
    </subcellularLocation>
    <subcellularLocation>
        <location evidence="1 6">Nucleus</location>
    </subcellularLocation>
</comment>
<dbReference type="SUPFAM" id="SSF48452">
    <property type="entry name" value="TPR-like"/>
    <property type="match status" value="1"/>
</dbReference>
<dbReference type="Ensembl" id="ENSSPAT00000019306.1">
    <property type="protein sequence ID" value="ENSSPAP00000019016.1"/>
    <property type="gene ID" value="ENSSPAG00000014266.1"/>
</dbReference>
<feature type="compositionally biased region" description="Basic and acidic residues" evidence="8">
    <location>
        <begin position="431"/>
        <end position="454"/>
    </location>
</feature>
<dbReference type="AlphaFoldDB" id="A0A3B5AF45"/>
<dbReference type="Pfam" id="PF13638">
    <property type="entry name" value="PIN_4"/>
    <property type="match status" value="1"/>
</dbReference>
<keyword evidence="5 6" id="KW-0539">Nucleus</keyword>
<reference evidence="10" key="1">
    <citation type="submission" date="2023-09" db="UniProtKB">
        <authorList>
            <consortium name="Ensembl"/>
        </authorList>
    </citation>
    <scope>IDENTIFICATION</scope>
</reference>
<evidence type="ECO:0000313" key="10">
    <source>
        <dbReference type="Ensembl" id="ENSSPAP00000019016.1"/>
    </source>
</evidence>
<dbReference type="Gene3D" id="3.40.50.1010">
    <property type="entry name" value="5'-nuclease"/>
    <property type="match status" value="1"/>
</dbReference>
<feature type="compositionally biased region" description="Acidic residues" evidence="8">
    <location>
        <begin position="480"/>
        <end position="499"/>
    </location>
</feature>
<dbReference type="Pfam" id="PF10373">
    <property type="entry name" value="EST1_DNA_bind"/>
    <property type="match status" value="1"/>
</dbReference>
<dbReference type="InterPro" id="IPR019458">
    <property type="entry name" value="Est1-like_N"/>
</dbReference>
<evidence type="ECO:0000259" key="9">
    <source>
        <dbReference type="SMART" id="SM00670"/>
    </source>
</evidence>
<dbReference type="GO" id="GO:0005737">
    <property type="term" value="C:cytoplasm"/>
    <property type="evidence" value="ECO:0007669"/>
    <property type="project" value="UniProtKB-SubCell"/>
</dbReference>
<evidence type="ECO:0000256" key="3">
    <source>
        <dbReference type="ARBA" id="ARBA00022490"/>
    </source>
</evidence>
<dbReference type="GO" id="GO:0042162">
    <property type="term" value="F:telomeric DNA binding"/>
    <property type="evidence" value="ECO:0007669"/>
    <property type="project" value="TreeGrafter"/>
</dbReference>
<feature type="region of interest" description="Disordered" evidence="8">
    <location>
        <begin position="422"/>
        <end position="577"/>
    </location>
</feature>
<keyword evidence="3" id="KW-0963">Cytoplasm</keyword>
<feature type="compositionally biased region" description="Acidic residues" evidence="8">
    <location>
        <begin position="514"/>
        <end position="533"/>
    </location>
</feature>
<dbReference type="InterPro" id="IPR045153">
    <property type="entry name" value="Est1/Ebs1-like"/>
</dbReference>
<dbReference type="InterPro" id="IPR018834">
    <property type="entry name" value="DNA/RNA-bd_Est1-type"/>
</dbReference>
<accession>A0A3B5AF45</accession>
<protein>
    <recommendedName>
        <fullName evidence="6">Nonsense-mediated mRNA decay factor</fullName>
    </recommendedName>
</protein>
<evidence type="ECO:0000256" key="7">
    <source>
        <dbReference type="SAM" id="Coils"/>
    </source>
</evidence>
<dbReference type="Pfam" id="PF10374">
    <property type="entry name" value="EST1"/>
    <property type="match status" value="1"/>
</dbReference>
<dbReference type="InterPro" id="IPR011990">
    <property type="entry name" value="TPR-like_helical_dom_sf"/>
</dbReference>
<name>A0A3B5AF45_9TELE</name>